<keyword evidence="3" id="KW-1185">Reference proteome</keyword>
<protein>
    <submittedName>
        <fullName evidence="2">Uncharacterized protein</fullName>
    </submittedName>
</protein>
<name>A0ABR4B4V3_9LECA</name>
<sequence>MASPWSWALLLLLCGTAASVDTWCGKAYRASDPAIDPGGRMAPPNLSPALLLDLRVRPRVQPYLEEDETGIIIIDAPLSYIRGQPYDNILVNQQSSANLKSSSNLSEPPPLTFDVYRSDTGRLITSDVKVAVNSTGTVVGFSMVTFPPSFSPYNISIASSGDGKYMASTQFLRLPDRTDGGSVTKIDSLHGALLVNTTESSWKNSVWKPLFPYSFYLNGNWLIENPNNMATFKNYGYNVLHIVPAGGLGYNFTQLDQWLDEAQRVGLWIMYDMRWTYQNSSLVEWQVNRLKVRQSLLLWYTADEPDGQVDPLDAPKRAYDLIKSLDPYHPISLCLNCENYYFEEYAAGADIILSDVYPIGTNSSWSTTYETACNITYGCCGCDNCVGYNNLSNVPARLDTFREYQTQLGLPQKPLWGAPQAFGNSEFWKQTPTWQEEIVMNMLSINHGAKGIIMWIFPTTPELTNWTSKLAQRLTDSLASFMLVAEMVSGLTVTGAPTVDASAWIHGDWMLLSIVNPSHENAVGPVAL</sequence>
<feature type="signal peptide" evidence="1">
    <location>
        <begin position="1"/>
        <end position="19"/>
    </location>
</feature>
<evidence type="ECO:0000313" key="2">
    <source>
        <dbReference type="EMBL" id="KAL2052902.1"/>
    </source>
</evidence>
<dbReference type="Proteomes" id="UP001590951">
    <property type="component" value="Unassembled WGS sequence"/>
</dbReference>
<dbReference type="InterPro" id="IPR017853">
    <property type="entry name" value="GH"/>
</dbReference>
<evidence type="ECO:0000256" key="1">
    <source>
        <dbReference type="SAM" id="SignalP"/>
    </source>
</evidence>
<reference evidence="2 3" key="1">
    <citation type="submission" date="2024-09" db="EMBL/GenBank/DDBJ databases">
        <title>Rethinking Asexuality: The Enigmatic Case of Functional Sexual Genes in Lepraria (Stereocaulaceae).</title>
        <authorList>
            <person name="Doellman M."/>
            <person name="Sun Y."/>
            <person name="Barcenas-Pena A."/>
            <person name="Lumbsch H.T."/>
            <person name="Grewe F."/>
        </authorList>
    </citation>
    <scope>NUCLEOTIDE SEQUENCE [LARGE SCALE GENOMIC DNA]</scope>
    <source>
        <strain evidence="2 3">Grewe 0041</strain>
    </source>
</reference>
<dbReference type="SUPFAM" id="SSF51445">
    <property type="entry name" value="(Trans)glycosidases"/>
    <property type="match status" value="1"/>
</dbReference>
<proteinExistence type="predicted"/>
<gene>
    <name evidence="2" type="ORF">ABVK25_006842</name>
</gene>
<organism evidence="2 3">
    <name type="scientific">Lepraria finkii</name>
    <dbReference type="NCBI Taxonomy" id="1340010"/>
    <lineage>
        <taxon>Eukaryota</taxon>
        <taxon>Fungi</taxon>
        <taxon>Dikarya</taxon>
        <taxon>Ascomycota</taxon>
        <taxon>Pezizomycotina</taxon>
        <taxon>Lecanoromycetes</taxon>
        <taxon>OSLEUM clade</taxon>
        <taxon>Lecanoromycetidae</taxon>
        <taxon>Lecanorales</taxon>
        <taxon>Lecanorineae</taxon>
        <taxon>Stereocaulaceae</taxon>
        <taxon>Lepraria</taxon>
    </lineage>
</organism>
<accession>A0ABR4B4V3</accession>
<dbReference type="Gene3D" id="3.20.20.80">
    <property type="entry name" value="Glycosidases"/>
    <property type="match status" value="1"/>
</dbReference>
<feature type="chain" id="PRO_5047483493" evidence="1">
    <location>
        <begin position="20"/>
        <end position="528"/>
    </location>
</feature>
<evidence type="ECO:0000313" key="3">
    <source>
        <dbReference type="Proteomes" id="UP001590951"/>
    </source>
</evidence>
<comment type="caution">
    <text evidence="2">The sequence shown here is derived from an EMBL/GenBank/DDBJ whole genome shotgun (WGS) entry which is preliminary data.</text>
</comment>
<dbReference type="EMBL" id="JBHFEH010000024">
    <property type="protein sequence ID" value="KAL2052902.1"/>
    <property type="molecule type" value="Genomic_DNA"/>
</dbReference>
<keyword evidence="1" id="KW-0732">Signal</keyword>